<name>A0A369HXT4_9BACT</name>
<dbReference type="GO" id="GO:0016020">
    <property type="term" value="C:membrane"/>
    <property type="evidence" value="ECO:0007669"/>
    <property type="project" value="UniProtKB-UniRule"/>
</dbReference>
<dbReference type="CDD" id="cd07185">
    <property type="entry name" value="OmpA_C-like"/>
    <property type="match status" value="1"/>
</dbReference>
<dbReference type="InterPro" id="IPR050330">
    <property type="entry name" value="Bact_OuterMem_StrucFunc"/>
</dbReference>
<feature type="domain" description="OmpA-like" evidence="2">
    <location>
        <begin position="1276"/>
        <end position="1399"/>
    </location>
</feature>
<reference evidence="3 4" key="1">
    <citation type="submission" date="2018-07" db="EMBL/GenBank/DDBJ databases">
        <title>Genome analysis of Runella aurantiaca.</title>
        <authorList>
            <person name="Yang X."/>
        </authorList>
    </citation>
    <scope>NUCLEOTIDE SEQUENCE [LARGE SCALE GENOMIC DNA]</scope>
    <source>
        <strain evidence="3 4">YX9</strain>
    </source>
</reference>
<gene>
    <name evidence="3" type="ORF">DVG78_29395</name>
</gene>
<accession>A0A369HXT4</accession>
<organism evidence="3 4">
    <name type="scientific">Runella aurantiaca</name>
    <dbReference type="NCBI Taxonomy" id="2282308"/>
    <lineage>
        <taxon>Bacteria</taxon>
        <taxon>Pseudomonadati</taxon>
        <taxon>Bacteroidota</taxon>
        <taxon>Cytophagia</taxon>
        <taxon>Cytophagales</taxon>
        <taxon>Spirosomataceae</taxon>
        <taxon>Runella</taxon>
    </lineage>
</organism>
<evidence type="ECO:0000259" key="2">
    <source>
        <dbReference type="PROSITE" id="PS51123"/>
    </source>
</evidence>
<keyword evidence="1" id="KW-0472">Membrane</keyword>
<dbReference type="PROSITE" id="PS51123">
    <property type="entry name" value="OMPA_2"/>
    <property type="match status" value="1"/>
</dbReference>
<dbReference type="RefSeq" id="WP_114464574.1">
    <property type="nucleotide sequence ID" value="NZ_QPIW01000047.1"/>
</dbReference>
<evidence type="ECO:0000256" key="1">
    <source>
        <dbReference type="PROSITE-ProRule" id="PRU00473"/>
    </source>
</evidence>
<dbReference type="InterPro" id="IPR036737">
    <property type="entry name" value="OmpA-like_sf"/>
</dbReference>
<evidence type="ECO:0000313" key="4">
    <source>
        <dbReference type="Proteomes" id="UP000253141"/>
    </source>
</evidence>
<dbReference type="Gene3D" id="3.30.1330.60">
    <property type="entry name" value="OmpA-like domain"/>
    <property type="match status" value="1"/>
</dbReference>
<dbReference type="OrthoDB" id="4312432at2"/>
<dbReference type="SUPFAM" id="SSF103088">
    <property type="entry name" value="OmpA-like"/>
    <property type="match status" value="1"/>
</dbReference>
<evidence type="ECO:0000313" key="3">
    <source>
        <dbReference type="EMBL" id="RDB02341.1"/>
    </source>
</evidence>
<dbReference type="Proteomes" id="UP000253141">
    <property type="component" value="Unassembled WGS sequence"/>
</dbReference>
<sequence length="1553" mass="172999">MKATFIFRNVGDADKAGIIFQVSYLVKTGDVTKIEIKEYNLSIMPNQETAQEIDFGTALADQEILVLVRDSAGKIIAQKNFILKSIDGQKQQIEFVINKPDTDSTTALQERKPVFVYGRLVDKKGIHNMEDIQIIISVKRGDIENLIPLTSVRTEAQGYFFIDYPDEYFTEAVALIGLELVENPISIKLEKKTIKEKDVNGQEVDKEVSFFSHRIILIAELKDNIITKEATTDCGCHANEFQEKKALEEFSFYSLVRTSQPEIKGYILKEEDEITLDEVLKDLIFISPELIEALKNLTINIKVSPVRAVKSQLVPNINTTINRARRTANTEDDYVEPLKHIKIKKEVLRNFLKEEKTLSKDNVSKLFAQNESAIIERALNPAAQRTQSLSSRVELDAIHSIDWDDEPTIYQAVEIAHGHLLQYKSEWIADGYSLGDLLYSLPLAPGQKKQIVVYDWERRESASNMQTIDFEENLYNSLSRDRDILEITKGIVQENVSGGSSASTKAIGGGIGGFAGVLFGVAGGASKANSTAWQNSLRQTSASDQQKLRDRITQSASAVRSMRSTVIQTVSQGERFEVSSESVANYNHCHAITIQYYEVLRHFKIRQRFADAREVLFVPLLMSQFDLKKALRWRETLQAALIDRRLTSGFDSGDRVLHEWKDTGFPSGTFASENIITASGSLRIQFVIQRPRDKYDGGKAILDSAAWSFYNNLFGANFAEEFYRNYLENQERKDDIFHSELGEKIARKFIANLTFVVLDETNKPIGTIPIDAALTSRYYKDGILNVRLNWNDAPFFAREKIHYLKISSSIFSNLPTGSFLTVHSGYMRYKTKHFKGNLFQYQYLGDDLTNTDGVIIYAGPTMEELKDPRKEDLVVVNKLIAHLNDNLEYYHKALWMNMTPERRFMLLDGIILNGKGEGKSVASLVQNDLLTIVGNSLVLPVARGLNLDPEFGLNESLTEFYMTAAAEPISVSVPTKGVFAEAVMGKCNSCEKIDESRFWRWEESPIPDSPTAITPINTDSRRAEPGNLQPQQLPSAIVNIQNAPNAPDPTGLAGTLGLLGQNNLFKDITGLEGNQRNAMQALQSSLDTAKAFAQEAGKLEVQGMQEASKIAIQKEMGRKLDKALSTIENDPNLSGEQKKELKEKAFNAYLGAGATTQEIAKNPKVEEFKQRVKSIDDMVKDKIISPEQGKEIKEKEIKRFTENTESKPIASLEGIERTSDTAAKNNTSIELDSMGNVKVTPMNTKIAGDKFVLPPDIQYRYSSAIHLLNEEPDDIAANEIMNIGEILLFNFPVNGSSLIPSHITLLEEVAAFFGLENRAKLIIEGHASQTGPESNNLILSEVRAKTVFDYLTEDAATLRVNPNQIIETIGVGSYEPIIDKMGNEEKLNRSVLIKFAFPQIISSIPEPKPDGSKDWRIKIELSIGAGIGTGIGIGGKLIKVQISSRDEDYDAGGNFVLAGVGAEFIGAGFEFSADLGNSVNFSTKDMIKIEDFNHASFRLSSSGGGAFLEYNKTSLAFPSLGVNRINVGGWSLGVSANFTFKNKIWGFLQNIDI</sequence>
<dbReference type="InterPro" id="IPR006665">
    <property type="entry name" value="OmpA-like"/>
</dbReference>
<protein>
    <submittedName>
        <fullName evidence="3">OmpA family protein</fullName>
    </submittedName>
</protein>
<dbReference type="PANTHER" id="PTHR30329:SF21">
    <property type="entry name" value="LIPOPROTEIN YIAD-RELATED"/>
    <property type="match status" value="1"/>
</dbReference>
<dbReference type="PANTHER" id="PTHR30329">
    <property type="entry name" value="STATOR ELEMENT OF FLAGELLAR MOTOR COMPLEX"/>
    <property type="match status" value="1"/>
</dbReference>
<keyword evidence="4" id="KW-1185">Reference proteome</keyword>
<dbReference type="EMBL" id="QPIW01000047">
    <property type="protein sequence ID" value="RDB02341.1"/>
    <property type="molecule type" value="Genomic_DNA"/>
</dbReference>
<proteinExistence type="predicted"/>
<comment type="caution">
    <text evidence="3">The sequence shown here is derived from an EMBL/GenBank/DDBJ whole genome shotgun (WGS) entry which is preliminary data.</text>
</comment>
<dbReference type="Pfam" id="PF00691">
    <property type="entry name" value="OmpA"/>
    <property type="match status" value="1"/>
</dbReference>